<feature type="transmembrane region" description="Helical" evidence="6">
    <location>
        <begin position="47"/>
        <end position="72"/>
    </location>
</feature>
<keyword evidence="2" id="KW-1003">Cell membrane</keyword>
<evidence type="ECO:0000256" key="4">
    <source>
        <dbReference type="ARBA" id="ARBA00022989"/>
    </source>
</evidence>
<feature type="transmembrane region" description="Helical" evidence="6">
    <location>
        <begin position="260"/>
        <end position="282"/>
    </location>
</feature>
<feature type="transmembrane region" description="Helical" evidence="6">
    <location>
        <begin position="14"/>
        <end position="35"/>
    </location>
</feature>
<reference evidence="7" key="1">
    <citation type="submission" date="2018-05" db="EMBL/GenBank/DDBJ databases">
        <authorList>
            <person name="Lanie J.A."/>
            <person name="Ng W.-L."/>
            <person name="Kazmierczak K.M."/>
            <person name="Andrzejewski T.M."/>
            <person name="Davidsen T.M."/>
            <person name="Wayne K.J."/>
            <person name="Tettelin H."/>
            <person name="Glass J.I."/>
            <person name="Rusch D."/>
            <person name="Podicherti R."/>
            <person name="Tsui H.-C.T."/>
            <person name="Winkler M.E."/>
        </authorList>
    </citation>
    <scope>NUCLEOTIDE SEQUENCE</scope>
</reference>
<evidence type="ECO:0000256" key="5">
    <source>
        <dbReference type="ARBA" id="ARBA00023136"/>
    </source>
</evidence>
<dbReference type="PANTHER" id="PTHR33529:SF2">
    <property type="entry name" value="LIPOPOLYSACCHARIDE EXPORT SYSTEM PERMEASE PROTEIN LPTG"/>
    <property type="match status" value="1"/>
</dbReference>
<name>A0A382J6H2_9ZZZZ</name>
<dbReference type="GO" id="GO:0055085">
    <property type="term" value="P:transmembrane transport"/>
    <property type="evidence" value="ECO:0007669"/>
    <property type="project" value="InterPro"/>
</dbReference>
<evidence type="ECO:0000313" key="7">
    <source>
        <dbReference type="EMBL" id="SVC07219.1"/>
    </source>
</evidence>
<dbReference type="GO" id="GO:0043190">
    <property type="term" value="C:ATP-binding cassette (ABC) transporter complex"/>
    <property type="evidence" value="ECO:0007669"/>
    <property type="project" value="InterPro"/>
</dbReference>
<feature type="non-terminal residue" evidence="7">
    <location>
        <position position="1"/>
    </location>
</feature>
<dbReference type="GO" id="GO:0015920">
    <property type="term" value="P:lipopolysaccharide transport"/>
    <property type="evidence" value="ECO:0007669"/>
    <property type="project" value="TreeGrafter"/>
</dbReference>
<accession>A0A382J6H2</accession>
<dbReference type="Pfam" id="PF03739">
    <property type="entry name" value="LptF_LptG"/>
    <property type="match status" value="1"/>
</dbReference>
<evidence type="ECO:0000256" key="2">
    <source>
        <dbReference type="ARBA" id="ARBA00022475"/>
    </source>
</evidence>
<proteinExistence type="predicted"/>
<comment type="subcellular location">
    <subcellularLocation>
        <location evidence="1">Cell membrane</location>
        <topology evidence="1">Multi-pass membrane protein</topology>
    </subcellularLocation>
</comment>
<keyword evidence="3 6" id="KW-0812">Transmembrane</keyword>
<dbReference type="PANTHER" id="PTHR33529">
    <property type="entry name" value="SLR0882 PROTEIN-RELATED"/>
    <property type="match status" value="1"/>
</dbReference>
<dbReference type="InterPro" id="IPR005495">
    <property type="entry name" value="LptG/LptF_permease"/>
</dbReference>
<feature type="transmembrane region" description="Helical" evidence="6">
    <location>
        <begin position="230"/>
        <end position="248"/>
    </location>
</feature>
<protein>
    <recommendedName>
        <fullName evidence="8">LPS export ABC transporter permease LptG</fullName>
    </recommendedName>
</protein>
<sequence length="311" mass="34620">LAVLRFVVLRTPGIVYQIFPMAALVGTILGLSVLARHSELVVMRASGVSLAQITGSVLKLGVLFVLSAVLVGELVSPWTETMAQRGRAEALERNIEQKHSSGLWMRDQSTYVNIGEVLPDLTLRRVKIFEFDRQDRDRLRSLVYAASGRYTDARWRLSRVRKTIIDGQGFATAISGDEVNWDTGVTPEMMSVFLVQPGQLPVWQLKKYIEHLLKNNQDTRTYELAYWGKLVLPLSTAVMVILAIPFVFGSLRSGSLGRHLFFGIMIGLGFFVFNKALGYIVLVYGVPPLIGAISPTMAFLCATIVLYRRVA</sequence>
<dbReference type="NCBIfam" id="TIGR04408">
    <property type="entry name" value="LptG_lptG"/>
    <property type="match status" value="1"/>
</dbReference>
<feature type="transmembrane region" description="Helical" evidence="6">
    <location>
        <begin position="288"/>
        <end position="307"/>
    </location>
</feature>
<gene>
    <name evidence="7" type="ORF">METZ01_LOCUS260073</name>
</gene>
<evidence type="ECO:0008006" key="8">
    <source>
        <dbReference type="Google" id="ProtNLM"/>
    </source>
</evidence>
<organism evidence="7">
    <name type="scientific">marine metagenome</name>
    <dbReference type="NCBI Taxonomy" id="408172"/>
    <lineage>
        <taxon>unclassified sequences</taxon>
        <taxon>metagenomes</taxon>
        <taxon>ecological metagenomes</taxon>
    </lineage>
</organism>
<dbReference type="AlphaFoldDB" id="A0A382J6H2"/>
<dbReference type="InterPro" id="IPR030923">
    <property type="entry name" value="LptG"/>
</dbReference>
<evidence type="ECO:0000256" key="3">
    <source>
        <dbReference type="ARBA" id="ARBA00022692"/>
    </source>
</evidence>
<dbReference type="EMBL" id="UINC01071939">
    <property type="protein sequence ID" value="SVC07219.1"/>
    <property type="molecule type" value="Genomic_DNA"/>
</dbReference>
<evidence type="ECO:0000256" key="1">
    <source>
        <dbReference type="ARBA" id="ARBA00004651"/>
    </source>
</evidence>
<evidence type="ECO:0000256" key="6">
    <source>
        <dbReference type="SAM" id="Phobius"/>
    </source>
</evidence>
<keyword evidence="5 6" id="KW-0472">Membrane</keyword>
<keyword evidence="4 6" id="KW-1133">Transmembrane helix</keyword>